<protein>
    <submittedName>
        <fullName evidence="1">Uncharacterized protein</fullName>
    </submittedName>
</protein>
<dbReference type="RefSeq" id="WP_155084749.1">
    <property type="nucleotide sequence ID" value="NZ_WMIA01000043.1"/>
</dbReference>
<organism evidence="1 2">
    <name type="scientific">Cyanobacterium aponinum 0216</name>
    <dbReference type="NCBI Taxonomy" id="2676140"/>
    <lineage>
        <taxon>Bacteria</taxon>
        <taxon>Bacillati</taxon>
        <taxon>Cyanobacteriota</taxon>
        <taxon>Cyanophyceae</taxon>
        <taxon>Oscillatoriophycideae</taxon>
        <taxon>Chroococcales</taxon>
        <taxon>Geminocystaceae</taxon>
        <taxon>Cyanobacterium</taxon>
    </lineage>
</organism>
<dbReference type="EMBL" id="WMIA01000043">
    <property type="protein sequence ID" value="MTF40694.1"/>
    <property type="molecule type" value="Genomic_DNA"/>
</dbReference>
<accession>A0A844GW35</accession>
<dbReference type="Proteomes" id="UP000437131">
    <property type="component" value="Unassembled WGS sequence"/>
</dbReference>
<gene>
    <name evidence="1" type="ORF">GGC33_17445</name>
</gene>
<reference evidence="1 2" key="1">
    <citation type="submission" date="2019-11" db="EMBL/GenBank/DDBJ databases">
        <title>Isolation of a new High Light Tolerant Cyanobacteria.</title>
        <authorList>
            <person name="Dobson Z."/>
            <person name="Vaughn N."/>
            <person name="Vaughn M."/>
            <person name="Fromme P."/>
            <person name="Mazor Y."/>
        </authorList>
    </citation>
    <scope>NUCLEOTIDE SEQUENCE [LARGE SCALE GENOMIC DNA]</scope>
    <source>
        <strain evidence="1 2">0216</strain>
    </source>
</reference>
<dbReference type="AlphaFoldDB" id="A0A844GW35"/>
<sequence>MISCLTCDSNQLDYPCSEKVSAEIVAEAIASLVEKTHYEGKSLEELIKEVLAEDQILDQVQRRWLSKIVTQAWKSLTD</sequence>
<evidence type="ECO:0000313" key="1">
    <source>
        <dbReference type="EMBL" id="MTF40694.1"/>
    </source>
</evidence>
<name>A0A844GW35_9CHRO</name>
<comment type="caution">
    <text evidence="1">The sequence shown here is derived from an EMBL/GenBank/DDBJ whole genome shotgun (WGS) entry which is preliminary data.</text>
</comment>
<evidence type="ECO:0000313" key="2">
    <source>
        <dbReference type="Proteomes" id="UP000437131"/>
    </source>
</evidence>
<proteinExistence type="predicted"/>